<dbReference type="eggNOG" id="COG0250">
    <property type="taxonomic scope" value="Bacteria"/>
</dbReference>
<comment type="function">
    <text evidence="4">Enhances distal genes transcription elongation in a specialized subset of operons that encode extracytoplasmic components.</text>
</comment>
<dbReference type="SUPFAM" id="SSF82679">
    <property type="entry name" value="N-utilization substance G protein NusG, N-terminal domain"/>
    <property type="match status" value="1"/>
</dbReference>
<comment type="subunit">
    <text evidence="4">Interacts with both the nontemplate DNA and the RNA polymerase (RNAP).</text>
</comment>
<dbReference type="RefSeq" id="WP_013344583.1">
    <property type="nucleotide sequence ID" value="NC_014541.1"/>
</dbReference>
<evidence type="ECO:0000313" key="7">
    <source>
        <dbReference type="Proteomes" id="UP000006683"/>
    </source>
</evidence>
<dbReference type="Proteomes" id="UP000006683">
    <property type="component" value="Chromosome"/>
</dbReference>
<evidence type="ECO:0000256" key="4">
    <source>
        <dbReference type="HAMAP-Rule" id="MF_00951"/>
    </source>
</evidence>
<dbReference type="HAMAP" id="MF_00951">
    <property type="entry name" value="RfaH"/>
    <property type="match status" value="1"/>
</dbReference>
<name>E1SUT6_FERBD</name>
<dbReference type="GeneID" id="67181313"/>
<keyword evidence="1 4" id="KW-0889">Transcription antitermination</keyword>
<sequence>MLGWYLLYCKGKKEATARAYLEQRNLSCFLPEAEVECIKRGKRTLVTAPLFPNYLFVRFDPFQTPITTVMSAPGVASVVRTDGKIAPIETAIVVAIRERLKRAAVSLMDAPTAGDTVEILDGPFANLQGIFREPDGDKRSLLLLEILGQQKPISMENQMFRRL</sequence>
<dbReference type="PANTHER" id="PTHR30265">
    <property type="entry name" value="RHO-INTERACTING TRANSCRIPTION TERMINATION FACTOR NUSG"/>
    <property type="match status" value="1"/>
</dbReference>
<keyword evidence="3 4" id="KW-0804">Transcription</keyword>
<dbReference type="GO" id="GO:0001073">
    <property type="term" value="F:transcription antitermination factor activity, DNA binding"/>
    <property type="evidence" value="ECO:0007669"/>
    <property type="project" value="UniProtKB-UniRule"/>
</dbReference>
<evidence type="ECO:0000313" key="6">
    <source>
        <dbReference type="EMBL" id="ADN75277.1"/>
    </source>
</evidence>
<evidence type="ECO:0000256" key="2">
    <source>
        <dbReference type="ARBA" id="ARBA00023015"/>
    </source>
</evidence>
<keyword evidence="7" id="KW-1185">Reference proteome</keyword>
<dbReference type="NCBIfam" id="NF006534">
    <property type="entry name" value="PRK09014.1"/>
    <property type="match status" value="1"/>
</dbReference>
<dbReference type="InterPro" id="IPR010215">
    <property type="entry name" value="Transcription_antiterm_RfaH"/>
</dbReference>
<dbReference type="InterPro" id="IPR006645">
    <property type="entry name" value="NGN-like_dom"/>
</dbReference>
<dbReference type="HOGENOM" id="CLU_067287_5_0_6"/>
<keyword evidence="4" id="KW-0238">DNA-binding</keyword>
<dbReference type="KEGG" id="fbl:Fbal_1068"/>
<dbReference type="NCBIfam" id="TIGR01955">
    <property type="entry name" value="RfaH"/>
    <property type="match status" value="1"/>
</dbReference>
<dbReference type="SUPFAM" id="SSF50104">
    <property type="entry name" value="Translation proteins SH3-like domain"/>
    <property type="match status" value="1"/>
</dbReference>
<dbReference type="STRING" id="550540.Fbal_1068"/>
<evidence type="ECO:0000259" key="5">
    <source>
        <dbReference type="SMART" id="SM00738"/>
    </source>
</evidence>
<organism evidence="6 7">
    <name type="scientific">Ferrimonas balearica (strain DSM 9799 / CCM 4581 / KCTC 23876 / PAT)</name>
    <dbReference type="NCBI Taxonomy" id="550540"/>
    <lineage>
        <taxon>Bacteria</taxon>
        <taxon>Pseudomonadati</taxon>
        <taxon>Pseudomonadota</taxon>
        <taxon>Gammaproteobacteria</taxon>
        <taxon>Alteromonadales</taxon>
        <taxon>Ferrimonadaceae</taxon>
        <taxon>Ferrimonas</taxon>
    </lineage>
</organism>
<reference evidence="6 7" key="1">
    <citation type="journal article" date="2010" name="Stand. Genomic Sci.">
        <title>Complete genome sequence of Ferrimonas balearica type strain (PAT).</title>
        <authorList>
            <person name="Nolan M."/>
            <person name="Sikorski J."/>
            <person name="Davenport K."/>
            <person name="Lucas S."/>
            <person name="Glavina Del Rio T."/>
            <person name="Tice H."/>
            <person name="Cheng J."/>
            <person name="Goodwin L."/>
            <person name="Pitluck S."/>
            <person name="Liolios K."/>
            <person name="Ivanova N."/>
            <person name="Mavromatis K."/>
            <person name="Ovchinnikova G."/>
            <person name="Pati A."/>
            <person name="Chen A."/>
            <person name="Palaniappan K."/>
            <person name="Land M."/>
            <person name="Hauser L."/>
            <person name="Chang Y."/>
            <person name="Jeffries C."/>
            <person name="Tapia R."/>
            <person name="Brettin T."/>
            <person name="Detter J."/>
            <person name="Han C."/>
            <person name="Yasawong M."/>
            <person name="Rohde M."/>
            <person name="Tindall B."/>
            <person name="Goker M."/>
            <person name="Woyke T."/>
            <person name="Bristow J."/>
            <person name="Eisen J."/>
            <person name="Markowitz V."/>
            <person name="Hugenholtz P."/>
            <person name="Kyrpides N."/>
            <person name="Klenk H."/>
            <person name="Lapidus A."/>
        </authorList>
    </citation>
    <scope>NUCLEOTIDE SEQUENCE [LARGE SCALE GENOMIC DNA]</scope>
    <source>
        <strain evidence="7">DSM 9799 / CCM 4581 / KCTC 23876 / PAT</strain>
    </source>
</reference>
<dbReference type="InterPro" id="IPR043425">
    <property type="entry name" value="NusG-like"/>
</dbReference>
<proteinExistence type="inferred from homology"/>
<evidence type="ECO:0000256" key="3">
    <source>
        <dbReference type="ARBA" id="ARBA00023163"/>
    </source>
</evidence>
<dbReference type="Pfam" id="PF02357">
    <property type="entry name" value="NusG"/>
    <property type="match status" value="1"/>
</dbReference>
<dbReference type="CDD" id="cd06091">
    <property type="entry name" value="KOW_NusG"/>
    <property type="match status" value="1"/>
</dbReference>
<gene>
    <name evidence="4" type="primary">rfaH</name>
    <name evidence="6" type="ordered locus">Fbal_1068</name>
</gene>
<dbReference type="InterPro" id="IPR036735">
    <property type="entry name" value="NGN_dom_sf"/>
</dbReference>
<dbReference type="Gene3D" id="3.30.70.940">
    <property type="entry name" value="NusG, N-terminal domain"/>
    <property type="match status" value="1"/>
</dbReference>
<dbReference type="InterPro" id="IPR008991">
    <property type="entry name" value="Translation_prot_SH3-like_sf"/>
</dbReference>
<dbReference type="EMBL" id="CP002209">
    <property type="protein sequence ID" value="ADN75277.1"/>
    <property type="molecule type" value="Genomic_DNA"/>
</dbReference>
<keyword evidence="2 4" id="KW-0805">Transcription regulation</keyword>
<dbReference type="PANTHER" id="PTHR30265:SF7">
    <property type="entry name" value="TRANSCRIPTION ANTITERMINATION PROTEIN RFAH"/>
    <property type="match status" value="1"/>
</dbReference>
<dbReference type="CDD" id="cd09892">
    <property type="entry name" value="NGN_SP_RfaH"/>
    <property type="match status" value="1"/>
</dbReference>
<feature type="domain" description="NusG-like N-terminal" evidence="5">
    <location>
        <begin position="1"/>
        <end position="100"/>
    </location>
</feature>
<dbReference type="GO" id="GO:0006354">
    <property type="term" value="P:DNA-templated transcription elongation"/>
    <property type="evidence" value="ECO:0007669"/>
    <property type="project" value="InterPro"/>
</dbReference>
<dbReference type="OrthoDB" id="9790639at2"/>
<dbReference type="AlphaFoldDB" id="E1SUT6"/>
<dbReference type="SMART" id="SM00738">
    <property type="entry name" value="NGN"/>
    <property type="match status" value="1"/>
</dbReference>
<dbReference type="GO" id="GO:0003677">
    <property type="term" value="F:DNA binding"/>
    <property type="evidence" value="ECO:0007669"/>
    <property type="project" value="UniProtKB-UniRule"/>
</dbReference>
<dbReference type="GO" id="GO:0005829">
    <property type="term" value="C:cytosol"/>
    <property type="evidence" value="ECO:0007669"/>
    <property type="project" value="TreeGrafter"/>
</dbReference>
<protein>
    <recommendedName>
        <fullName evidence="4">Transcription antitermination protein RfaH</fullName>
    </recommendedName>
</protein>
<comment type="similarity">
    <text evidence="4">Belongs to the RfaH family.</text>
</comment>
<accession>E1SUT6</accession>
<evidence type="ECO:0000256" key="1">
    <source>
        <dbReference type="ARBA" id="ARBA00022814"/>
    </source>
</evidence>